<evidence type="ECO:0000313" key="2">
    <source>
        <dbReference type="Proteomes" id="UP000766486"/>
    </source>
</evidence>
<name>A0ABY6UYL1_BIOOC</name>
<dbReference type="EMBL" id="CABFNS010000919">
    <property type="protein sequence ID" value="VUC35749.1"/>
    <property type="molecule type" value="Genomic_DNA"/>
</dbReference>
<evidence type="ECO:0000313" key="1">
    <source>
        <dbReference type="EMBL" id="VUC35749.1"/>
    </source>
</evidence>
<evidence type="ECO:0008006" key="3">
    <source>
        <dbReference type="Google" id="ProtNLM"/>
    </source>
</evidence>
<dbReference type="Proteomes" id="UP000766486">
    <property type="component" value="Unassembled WGS sequence"/>
</dbReference>
<keyword evidence="2" id="KW-1185">Reference proteome</keyword>
<accession>A0ABY6UYL1</accession>
<reference evidence="1 2" key="1">
    <citation type="submission" date="2019-06" db="EMBL/GenBank/DDBJ databases">
        <authorList>
            <person name="Broberg M."/>
        </authorList>
    </citation>
    <scope>NUCLEOTIDE SEQUENCE [LARGE SCALE GENOMIC DNA]</scope>
</reference>
<protein>
    <recommendedName>
        <fullName evidence="3">Aminoglycoside phosphotransferase domain-containing protein</fullName>
    </recommendedName>
</protein>
<comment type="caution">
    <text evidence="1">The sequence shown here is derived from an EMBL/GenBank/DDBJ whole genome shotgun (WGS) entry which is preliminary data.</text>
</comment>
<gene>
    <name evidence="1" type="ORF">CLO192961_LOCUS426835</name>
</gene>
<organism evidence="1 2">
    <name type="scientific">Bionectria ochroleuca</name>
    <name type="common">Gliocladium roseum</name>
    <dbReference type="NCBI Taxonomy" id="29856"/>
    <lineage>
        <taxon>Eukaryota</taxon>
        <taxon>Fungi</taxon>
        <taxon>Dikarya</taxon>
        <taxon>Ascomycota</taxon>
        <taxon>Pezizomycotina</taxon>
        <taxon>Sordariomycetes</taxon>
        <taxon>Hypocreomycetidae</taxon>
        <taxon>Hypocreales</taxon>
        <taxon>Bionectriaceae</taxon>
        <taxon>Clonostachys</taxon>
    </lineage>
</organism>
<proteinExistence type="predicted"/>
<sequence>MGERLREGRHCITKFAIEGGCPHIQIGRAALPWEIALRQIPELFPIETLFEWPLGPLWLHSFGTGLQLLYFETGETDALETAILRLKDAVIAALHHDPFFANRLHALGLPIAANLELAFQHHQRAVEATDPDDAEWTNRLFDLGGLHFTRYKRLKAIAGLEAAFEEFNKRIAGYGKCVDLDGVPGDHKGQGELLDSLGDIHYLKYDLKSSTGMIDMNISFQQFQEALDETPNDLPERAEHLYSLYKATI</sequence>